<dbReference type="InterPro" id="IPR001929">
    <property type="entry name" value="Germin"/>
</dbReference>
<dbReference type="PRINTS" id="PR00325">
    <property type="entry name" value="GERMIN"/>
</dbReference>
<dbReference type="SUPFAM" id="SSF51182">
    <property type="entry name" value="RmlC-like cupins"/>
    <property type="match status" value="1"/>
</dbReference>
<keyword evidence="11" id="KW-1185">Reference proteome</keyword>
<evidence type="ECO:0000313" key="10">
    <source>
        <dbReference type="EMBL" id="MCD7466249.1"/>
    </source>
</evidence>
<dbReference type="PROSITE" id="PS00725">
    <property type="entry name" value="GERMIN"/>
    <property type="match status" value="1"/>
</dbReference>
<evidence type="ECO:0000256" key="5">
    <source>
        <dbReference type="ARBA" id="ARBA00022723"/>
    </source>
</evidence>
<comment type="similarity">
    <text evidence="2 8">Belongs to the germin family.</text>
</comment>
<dbReference type="CDD" id="cd02241">
    <property type="entry name" value="cupin_OxOx"/>
    <property type="match status" value="1"/>
</dbReference>
<proteinExistence type="inferred from homology"/>
<evidence type="ECO:0000259" key="9">
    <source>
        <dbReference type="SMART" id="SM00835"/>
    </source>
</evidence>
<dbReference type="InterPro" id="IPR014710">
    <property type="entry name" value="RmlC-like_jellyroll"/>
</dbReference>
<feature type="domain" description="Cupin type-1" evidence="9">
    <location>
        <begin position="54"/>
        <end position="189"/>
    </location>
</feature>
<name>A0ABS8T5J1_DATST</name>
<dbReference type="InterPro" id="IPR011051">
    <property type="entry name" value="RmlC_Cupin_sf"/>
</dbReference>
<gene>
    <name evidence="10" type="ORF">HAX54_002797</name>
</gene>
<dbReference type="SMART" id="SM00835">
    <property type="entry name" value="Cupin_1"/>
    <property type="match status" value="1"/>
</dbReference>
<sequence>CLASDPSPLQDFCVTDSTSSVHLNGKVCKDPKLVEADDFFFSGWDIAGNTSNAIGFVVTPAVIPGANTLGIVIGRADFAPNGFSPLHTHPRASEIVLVLEGRVEIGFVTSDPENRLFSKTLEVGDCFVVPQGLVHFQRNVGEANAVTITALSSQAPGLIRVADATFGSDPANPGDVLAKAFRIDENTERQIQWRFSDLTVHVNGKVCKDPNLVEAEDFFFSVLHIAGNTSNPSGNIGTKAYISGLNTLDIKKFLQAFSSQNFELTRVSVAALDIPVDLLAKASQTHRT</sequence>
<evidence type="ECO:0000256" key="1">
    <source>
        <dbReference type="ARBA" id="ARBA00004271"/>
    </source>
</evidence>
<evidence type="ECO:0000256" key="7">
    <source>
        <dbReference type="ARBA" id="ARBA00023211"/>
    </source>
</evidence>
<keyword evidence="6" id="KW-1015">Disulfide bond</keyword>
<reference evidence="10 11" key="1">
    <citation type="journal article" date="2021" name="BMC Genomics">
        <title>Datura genome reveals duplications of psychoactive alkaloid biosynthetic genes and high mutation rate following tissue culture.</title>
        <authorList>
            <person name="Rajewski A."/>
            <person name="Carter-House D."/>
            <person name="Stajich J."/>
            <person name="Litt A."/>
        </authorList>
    </citation>
    <scope>NUCLEOTIDE SEQUENCE [LARGE SCALE GENOMIC DNA]</scope>
    <source>
        <strain evidence="10">AR-01</strain>
    </source>
</reference>
<feature type="non-terminal residue" evidence="10">
    <location>
        <position position="1"/>
    </location>
</feature>
<comment type="subcellular location">
    <subcellularLocation>
        <location evidence="1 8">Secreted</location>
        <location evidence="1 8">Extracellular space</location>
        <location evidence="1 8">Apoplast</location>
    </subcellularLocation>
</comment>
<dbReference type="InterPro" id="IPR006045">
    <property type="entry name" value="Cupin_1"/>
</dbReference>
<organism evidence="10 11">
    <name type="scientific">Datura stramonium</name>
    <name type="common">Jimsonweed</name>
    <name type="synonym">Common thornapple</name>
    <dbReference type="NCBI Taxonomy" id="4076"/>
    <lineage>
        <taxon>Eukaryota</taxon>
        <taxon>Viridiplantae</taxon>
        <taxon>Streptophyta</taxon>
        <taxon>Embryophyta</taxon>
        <taxon>Tracheophyta</taxon>
        <taxon>Spermatophyta</taxon>
        <taxon>Magnoliopsida</taxon>
        <taxon>eudicotyledons</taxon>
        <taxon>Gunneridae</taxon>
        <taxon>Pentapetalae</taxon>
        <taxon>asterids</taxon>
        <taxon>lamiids</taxon>
        <taxon>Solanales</taxon>
        <taxon>Solanaceae</taxon>
        <taxon>Solanoideae</taxon>
        <taxon>Datureae</taxon>
        <taxon>Datura</taxon>
    </lineage>
</organism>
<evidence type="ECO:0000313" key="11">
    <source>
        <dbReference type="Proteomes" id="UP000823775"/>
    </source>
</evidence>
<dbReference type="EMBL" id="JACEIK010001126">
    <property type="protein sequence ID" value="MCD7466249.1"/>
    <property type="molecule type" value="Genomic_DNA"/>
</dbReference>
<keyword evidence="3 8" id="KW-0052">Apoplast</keyword>
<comment type="caution">
    <text evidence="10">The sequence shown here is derived from an EMBL/GenBank/DDBJ whole genome shotgun (WGS) entry which is preliminary data.</text>
</comment>
<keyword evidence="4 8" id="KW-0964">Secreted</keyword>
<accession>A0ABS8T5J1</accession>
<keyword evidence="5 8" id="KW-0479">Metal-binding</keyword>
<keyword evidence="7 8" id="KW-0464">Manganese</keyword>
<dbReference type="PANTHER" id="PTHR31238">
    <property type="entry name" value="GERMIN-LIKE PROTEIN SUBFAMILY 3 MEMBER 3"/>
    <property type="match status" value="1"/>
</dbReference>
<dbReference type="InterPro" id="IPR019780">
    <property type="entry name" value="Germin_Mn-BS"/>
</dbReference>
<evidence type="ECO:0000256" key="6">
    <source>
        <dbReference type="ARBA" id="ARBA00023157"/>
    </source>
</evidence>
<evidence type="ECO:0000256" key="3">
    <source>
        <dbReference type="ARBA" id="ARBA00022523"/>
    </source>
</evidence>
<evidence type="ECO:0000256" key="8">
    <source>
        <dbReference type="RuleBase" id="RU366015"/>
    </source>
</evidence>
<protein>
    <recommendedName>
        <fullName evidence="8">Germin-like protein</fullName>
    </recommendedName>
</protein>
<evidence type="ECO:0000256" key="4">
    <source>
        <dbReference type="ARBA" id="ARBA00022525"/>
    </source>
</evidence>
<evidence type="ECO:0000256" key="2">
    <source>
        <dbReference type="ARBA" id="ARBA00007456"/>
    </source>
</evidence>
<dbReference type="Pfam" id="PF00190">
    <property type="entry name" value="Cupin_1"/>
    <property type="match status" value="1"/>
</dbReference>
<dbReference type="Gene3D" id="2.60.120.10">
    <property type="entry name" value="Jelly Rolls"/>
    <property type="match status" value="2"/>
</dbReference>
<dbReference type="Proteomes" id="UP000823775">
    <property type="component" value="Unassembled WGS sequence"/>
</dbReference>